<dbReference type="GO" id="GO:0080115">
    <property type="term" value="F:myosin XI tail binding"/>
    <property type="evidence" value="ECO:0007669"/>
    <property type="project" value="UniProtKB-ARBA"/>
</dbReference>
<evidence type="ECO:0000256" key="1">
    <source>
        <dbReference type="ARBA" id="ARBA00004370"/>
    </source>
</evidence>
<feature type="coiled-coil region" evidence="5">
    <location>
        <begin position="376"/>
        <end position="403"/>
    </location>
</feature>
<dbReference type="PANTHER" id="PTHR31422:SF0">
    <property type="entry name" value="MYOSIN-BINDING PROTEIN 7"/>
    <property type="match status" value="1"/>
</dbReference>
<dbReference type="PANTHER" id="PTHR31422">
    <property type="entry name" value="BNAANNG28530D PROTEIN"/>
    <property type="match status" value="1"/>
</dbReference>
<evidence type="ECO:0000313" key="9">
    <source>
        <dbReference type="Proteomes" id="UP001152523"/>
    </source>
</evidence>
<name>A0AAV0CMK2_9ASTE</name>
<reference evidence="8" key="1">
    <citation type="submission" date="2022-07" db="EMBL/GenBank/DDBJ databases">
        <authorList>
            <person name="Macas J."/>
            <person name="Novak P."/>
            <person name="Neumann P."/>
        </authorList>
    </citation>
    <scope>NUCLEOTIDE SEQUENCE</scope>
</reference>
<dbReference type="Proteomes" id="UP001152523">
    <property type="component" value="Unassembled WGS sequence"/>
</dbReference>
<organism evidence="8 9">
    <name type="scientific">Cuscuta epithymum</name>
    <dbReference type="NCBI Taxonomy" id="186058"/>
    <lineage>
        <taxon>Eukaryota</taxon>
        <taxon>Viridiplantae</taxon>
        <taxon>Streptophyta</taxon>
        <taxon>Embryophyta</taxon>
        <taxon>Tracheophyta</taxon>
        <taxon>Spermatophyta</taxon>
        <taxon>Magnoliopsida</taxon>
        <taxon>eudicotyledons</taxon>
        <taxon>Gunneridae</taxon>
        <taxon>Pentapetalae</taxon>
        <taxon>asterids</taxon>
        <taxon>lamiids</taxon>
        <taxon>Solanales</taxon>
        <taxon>Convolvulaceae</taxon>
        <taxon>Cuscuteae</taxon>
        <taxon>Cuscuta</taxon>
        <taxon>Cuscuta subgen. Cuscuta</taxon>
    </lineage>
</organism>
<sequence length="494" mass="56845">MDFDNKSPSLSGQFKCCECDCNCSLVNGPFCGTWLRSVKRKHEECDDTTHKNILPETARIGIWDECVALREMVCSQQLNIQALRMELDEERNAAFSATNEAMSMILKLQREKAEIQMEFRQFKRFTEEKMAHDQQELAALENLLYSREQVIHSLACEVQRNKQRITGFEFTESEAYNDCSHLCGSDTNKPEMFGSDFEFPPSNYPSVKCFNQNHVDDDNEVVDVEEEVSMKIIPPSQDQLQDLESRINQLEKSSGTSHPPDGEFYEKDMIEKVMMRSTFLPTNEANDAELEAVGVLEEQECSNFKEVNNSVNEVEDEDEDEDLSVTSDRVYTIDSVHLGAACNGVTNPKTSIEIGDGYTTNPRDSLNYTHMENSDITKLYVRLQALEADRESMRQTIISMQTEKAQLVLLKEIAQQFYKDMSPTRRAPVRKPFMTWSFSILSVFKWMIPSFFWRTRARRCKYMFGMSGSYPGLLILLYKGPRVGQWRCITSTQV</sequence>
<accession>A0AAV0CMK2</accession>
<protein>
    <recommendedName>
        <fullName evidence="7">GTD-binding domain-containing protein</fullName>
    </recommendedName>
</protein>
<evidence type="ECO:0000256" key="4">
    <source>
        <dbReference type="ARBA" id="ARBA00023136"/>
    </source>
</evidence>
<keyword evidence="4 6" id="KW-0472">Membrane</keyword>
<dbReference type="EMBL" id="CAMAPF010000033">
    <property type="protein sequence ID" value="CAH9078845.1"/>
    <property type="molecule type" value="Genomic_DNA"/>
</dbReference>
<evidence type="ECO:0000313" key="8">
    <source>
        <dbReference type="EMBL" id="CAH9078845.1"/>
    </source>
</evidence>
<dbReference type="InterPro" id="IPR007656">
    <property type="entry name" value="GTD-bd"/>
</dbReference>
<feature type="transmembrane region" description="Helical" evidence="6">
    <location>
        <begin position="433"/>
        <end position="453"/>
    </location>
</feature>
<gene>
    <name evidence="8" type="ORF">CEPIT_LOCUS6616</name>
</gene>
<keyword evidence="5" id="KW-0175">Coiled coil</keyword>
<proteinExistence type="predicted"/>
<evidence type="ECO:0000256" key="3">
    <source>
        <dbReference type="ARBA" id="ARBA00022989"/>
    </source>
</evidence>
<keyword evidence="9" id="KW-1185">Reference proteome</keyword>
<dbReference type="PROSITE" id="PS51775">
    <property type="entry name" value="GTD_BINDING"/>
    <property type="match status" value="1"/>
</dbReference>
<dbReference type="GO" id="GO:0016020">
    <property type="term" value="C:membrane"/>
    <property type="evidence" value="ECO:0007669"/>
    <property type="project" value="UniProtKB-SubCell"/>
</dbReference>
<evidence type="ECO:0000256" key="6">
    <source>
        <dbReference type="SAM" id="Phobius"/>
    </source>
</evidence>
<keyword evidence="2 6" id="KW-0812">Transmembrane</keyword>
<evidence type="ECO:0000256" key="2">
    <source>
        <dbReference type="ARBA" id="ARBA00022692"/>
    </source>
</evidence>
<dbReference type="AlphaFoldDB" id="A0AAV0CMK2"/>
<evidence type="ECO:0000259" key="7">
    <source>
        <dbReference type="PROSITE" id="PS51775"/>
    </source>
</evidence>
<feature type="coiled-coil region" evidence="5">
    <location>
        <begin position="80"/>
        <end position="143"/>
    </location>
</feature>
<feature type="domain" description="GTD-binding" evidence="7">
    <location>
        <begin position="64"/>
        <end position="162"/>
    </location>
</feature>
<comment type="caution">
    <text evidence="8">The sequence shown here is derived from an EMBL/GenBank/DDBJ whole genome shotgun (WGS) entry which is preliminary data.</text>
</comment>
<dbReference type="Pfam" id="PF04576">
    <property type="entry name" value="Zein-binding"/>
    <property type="match status" value="1"/>
</dbReference>
<keyword evidence="3 6" id="KW-1133">Transmembrane helix</keyword>
<comment type="subcellular location">
    <subcellularLocation>
        <location evidence="1">Membrane</location>
    </subcellularLocation>
</comment>
<evidence type="ECO:0000256" key="5">
    <source>
        <dbReference type="SAM" id="Coils"/>
    </source>
</evidence>